<dbReference type="SUPFAM" id="SSF55455">
    <property type="entry name" value="SRF-like"/>
    <property type="match status" value="1"/>
</dbReference>
<keyword evidence="5" id="KW-0539">Nucleus</keyword>
<evidence type="ECO:0000313" key="9">
    <source>
        <dbReference type="Proteomes" id="UP001497522"/>
    </source>
</evidence>
<evidence type="ECO:0000256" key="1">
    <source>
        <dbReference type="ARBA" id="ARBA00004123"/>
    </source>
</evidence>
<dbReference type="Pfam" id="PF00319">
    <property type="entry name" value="SRF-TF"/>
    <property type="match status" value="1"/>
</dbReference>
<comment type="subcellular location">
    <subcellularLocation>
        <location evidence="1">Nucleus</location>
    </subcellularLocation>
</comment>
<evidence type="ECO:0000256" key="3">
    <source>
        <dbReference type="ARBA" id="ARBA00023125"/>
    </source>
</evidence>
<organism evidence="8 9">
    <name type="scientific">Sphagnum jensenii</name>
    <dbReference type="NCBI Taxonomy" id="128206"/>
    <lineage>
        <taxon>Eukaryota</taxon>
        <taxon>Viridiplantae</taxon>
        <taxon>Streptophyta</taxon>
        <taxon>Embryophyta</taxon>
        <taxon>Bryophyta</taxon>
        <taxon>Sphagnophytina</taxon>
        <taxon>Sphagnopsida</taxon>
        <taxon>Sphagnales</taxon>
        <taxon>Sphagnaceae</taxon>
        <taxon>Sphagnum</taxon>
    </lineage>
</organism>
<dbReference type="SMART" id="SM00432">
    <property type="entry name" value="MADS"/>
    <property type="match status" value="1"/>
</dbReference>
<reference evidence="8" key="1">
    <citation type="submission" date="2024-03" db="EMBL/GenBank/DDBJ databases">
        <authorList>
            <consortium name="ELIXIR-Norway"/>
            <consortium name="Elixir Norway"/>
        </authorList>
    </citation>
    <scope>NUCLEOTIDE SEQUENCE</scope>
</reference>
<keyword evidence="9" id="KW-1185">Reference proteome</keyword>
<keyword evidence="4" id="KW-0804">Transcription</keyword>
<dbReference type="InterPro" id="IPR036879">
    <property type="entry name" value="TF_MADSbox_sf"/>
</dbReference>
<sequence length="227" mass="25394">MGGEQRSRSEEKRIQVRVRCASPSAPVGLIKKASELSILCGTHVGIIVFSQARKAFSFGHPCVDYVIEKTLLMRECSDDDNDDNDDEEEEESKKKGDNGGGTGSSRRQRKNCDMIAEQKSVGVSSGIHELQYVQQRIDALYQLLVTRASCLQQQQQQIAAVVNSTPILFNEDHDQSQFLHLELAPDPSCSTLTTNAAARQQIYDLQQQQQQQQQLASFFIFSEGRLE</sequence>
<keyword evidence="3" id="KW-0238">DNA-binding</keyword>
<keyword evidence="2" id="KW-0805">Transcription regulation</keyword>
<feature type="region of interest" description="Disordered" evidence="6">
    <location>
        <begin position="78"/>
        <end position="111"/>
    </location>
</feature>
<evidence type="ECO:0000256" key="5">
    <source>
        <dbReference type="ARBA" id="ARBA00023242"/>
    </source>
</evidence>
<dbReference type="PRINTS" id="PR00404">
    <property type="entry name" value="MADSDOMAIN"/>
</dbReference>
<feature type="compositionally biased region" description="Acidic residues" evidence="6">
    <location>
        <begin position="78"/>
        <end position="90"/>
    </location>
</feature>
<dbReference type="EMBL" id="OZ023709">
    <property type="protein sequence ID" value="CAK9881087.1"/>
    <property type="molecule type" value="Genomic_DNA"/>
</dbReference>
<evidence type="ECO:0000256" key="6">
    <source>
        <dbReference type="SAM" id="MobiDB-lite"/>
    </source>
</evidence>
<dbReference type="Gene3D" id="3.40.1810.10">
    <property type="entry name" value="Transcription factor, MADS-box"/>
    <property type="match status" value="1"/>
</dbReference>
<protein>
    <recommendedName>
        <fullName evidence="7">MADS-box domain-containing protein</fullName>
    </recommendedName>
</protein>
<evidence type="ECO:0000256" key="2">
    <source>
        <dbReference type="ARBA" id="ARBA00023015"/>
    </source>
</evidence>
<accession>A0ABP1BYQ5</accession>
<dbReference type="PROSITE" id="PS50066">
    <property type="entry name" value="MADS_BOX_2"/>
    <property type="match status" value="1"/>
</dbReference>
<dbReference type="Proteomes" id="UP001497522">
    <property type="component" value="Chromosome 8"/>
</dbReference>
<proteinExistence type="predicted"/>
<name>A0ABP1BYQ5_9BRYO</name>
<dbReference type="InterPro" id="IPR002100">
    <property type="entry name" value="TF_MADSbox"/>
</dbReference>
<dbReference type="PANTHER" id="PTHR11945">
    <property type="entry name" value="MADS BOX PROTEIN"/>
    <property type="match status" value="1"/>
</dbReference>
<feature type="domain" description="MADS-box" evidence="7">
    <location>
        <begin position="28"/>
        <end position="62"/>
    </location>
</feature>
<evidence type="ECO:0000259" key="7">
    <source>
        <dbReference type="PROSITE" id="PS50066"/>
    </source>
</evidence>
<evidence type="ECO:0000313" key="8">
    <source>
        <dbReference type="EMBL" id="CAK9881087.1"/>
    </source>
</evidence>
<gene>
    <name evidence="8" type="ORF">CSSPJE1EN2_LOCUS22486</name>
</gene>
<dbReference type="PANTHER" id="PTHR11945:SF629">
    <property type="entry name" value="OS02G0164450 PROTEIN"/>
    <property type="match status" value="1"/>
</dbReference>
<evidence type="ECO:0000256" key="4">
    <source>
        <dbReference type="ARBA" id="ARBA00023163"/>
    </source>
</evidence>